<feature type="region of interest" description="Disordered" evidence="1">
    <location>
        <begin position="1351"/>
        <end position="1486"/>
    </location>
</feature>
<accession>A0A388L008</accession>
<sequence length="1691" mass="181738">MSQDRGKGPAPADPSTGPRQGHNTKAFKSPFNVDAKVYGKRDDPVWHFVARGRYLDGSTAAGRRLGRRCLCRLCGRSICGGAKAAREHFSKIEKFRCEEATPAVWYAIGAKDMTKYPKEFVSAIESLQSLDSGHPRFQWPPLRYLEDSVPPPVSTTAPSCASPLPGLAAPTDGVTAPLPAKAGPPPRPHPTVAGTSGARHEHVGRSLPANEPPSVREGGGVAAFDEKSTRAFVDSRRWGRDAGSSAGLATVFTAARQSPAARATSAVAPAAPARRSSEHPWLPPPPSRAARDHVVGHVGVMDRPDPTHVASDARHPAPPSRVGGQAVPGVPDEEVLPPLADSAPTPIRTTTATAPPVLSGSLDPLYCMRDIAVAQSAAPASPGGLLDAGVLGGQTTTGRGRGTYRQQAVTSYYSDPLERAWHLHIMRFLVESGMPFNCAKLESFKRMFTMIIPPGIPGAPTPKLPTYHMLRTTLLDKLDAEVEKCVRPVLDMSREHGCTIMTDGWTNIRGQTLCNYLVGTETGVAYVATDVMRGKKDAHALATAWLNRVKSLDVNLSDITAFVTDSAGVNVAAMDVFQKDESIKHIFWIPLVTRFFKRHGHAREILKGHSKKTLLLLTQTRFGTNVIMMERLVDVRGELTKVIGQKRWRETVWSTNKIRKDATEVTACIGSPSWWEDLIALYNMLKPIMDMLRLVDSDTRLISKILRRYEVMIASCLSACKDIDRDQQDAILEVFARRRTMFRTPAHRAAMLDPEFRDPTLIDDDEVQQALVEALVQFGYPEGSPQHREVRRANGKFHTGEPPFDDVTMRRAMDTFDHPASFLSSKSAKFPHTAVFAGRIIRIWVTGSPCERAWSRWSFIHSKSRNRLEVSRAEKLVWCHWNLRLLDRPELHEDGTGERPDIFGKWLHYWHAVEDEVPVDHQLVRGSGAQVMVTEEDLTHARERLCAVSCMGVERRVAKSDRRRRRSEGRGRAVAEGATRGDVRAGARTRRRRADDFVRKARVRWDEGDFLFDSTSSNDDDFFAGGGGGGEGGGGGGGGSDSGEGGGGGGGGGEGRGVDGDVGHGGHTMTRMPAIVLKRLRRGGRRDDSIASRVRRPRVHVATRTEAHVMQQDPVVMSEDDMGDHPASLAREESGAVVTRPRSPEPAVGTAKDTQLHRMPSTDVVMGEDGAPRAEVASAGVGLQDGEAPPPPTTGGGLEDGEVAHTPACAQDGLESLRYSREEVAHVLASCGYRAEDIRDTLAGYPDRLQQGVGLHCPPDSLPRTDELLAIDAALAGLPEILILISLSLPDVAPPKAAPLDETHHDTGSDAVGGDKRLLPSEVRSSPAGFHVGGPWTVEQGLADEVARNRHGGPRVAAQRSLGESLEAASTDHVAPGGRGSQDFSDGGSLVPARAAGQQAEPHLSPTAATEADQSRQMSAAADGQAGADGGDGVDGPGRGEKRRGGWSIIHDDNSTAAEASETTGADDPNDSDYVPRFRMADGDDGGGRRVSAMAAAVSVATATLAILLLLAPFSVAAEVDTSAGDALISAITNHCCLKKFYYALQISRVESRLRDSVNQGPITVFAPTDDSFMKLDPELWRCATTGQGPLDVLSQIMLYHFVTSGNFTAAEVATKTQLTSASGMPIDVKDVNGNVVLEGYASITGPDALKSPNATVHLIGELLVPETIVSTIENVCRPGPVSASLPSPGL</sequence>
<comment type="caution">
    <text evidence="3">The sequence shown here is derived from an EMBL/GenBank/DDBJ whole genome shotgun (WGS) entry which is preliminary data.</text>
</comment>
<feature type="region of interest" description="Disordered" evidence="1">
    <location>
        <begin position="1296"/>
        <end position="1336"/>
    </location>
</feature>
<feature type="compositionally biased region" description="Low complexity" evidence="1">
    <location>
        <begin position="259"/>
        <end position="274"/>
    </location>
</feature>
<dbReference type="SUPFAM" id="SSF53098">
    <property type="entry name" value="Ribonuclease H-like"/>
    <property type="match status" value="1"/>
</dbReference>
<feature type="domain" description="FAS1" evidence="2">
    <location>
        <begin position="1525"/>
        <end position="1664"/>
    </location>
</feature>
<dbReference type="SMART" id="SM00554">
    <property type="entry name" value="FAS1"/>
    <property type="match status" value="1"/>
</dbReference>
<feature type="compositionally biased region" description="Basic and acidic residues" evidence="1">
    <location>
        <begin position="1299"/>
        <end position="1319"/>
    </location>
</feature>
<dbReference type="SUPFAM" id="SSF82153">
    <property type="entry name" value="FAS1 domain"/>
    <property type="match status" value="1"/>
</dbReference>
<feature type="compositionally biased region" description="Basic and acidic residues" evidence="1">
    <location>
        <begin position="968"/>
        <end position="985"/>
    </location>
</feature>
<evidence type="ECO:0000259" key="2">
    <source>
        <dbReference type="PROSITE" id="PS50213"/>
    </source>
</evidence>
<protein>
    <recommendedName>
        <fullName evidence="2">FAS1 domain-containing protein</fullName>
    </recommendedName>
</protein>
<evidence type="ECO:0000256" key="1">
    <source>
        <dbReference type="SAM" id="MobiDB-lite"/>
    </source>
</evidence>
<reference evidence="3 4" key="1">
    <citation type="journal article" date="2018" name="Cell">
        <title>The Chara Genome: Secondary Complexity and Implications for Plant Terrestrialization.</title>
        <authorList>
            <person name="Nishiyama T."/>
            <person name="Sakayama H."/>
            <person name="Vries J.D."/>
            <person name="Buschmann H."/>
            <person name="Saint-Marcoux D."/>
            <person name="Ullrich K.K."/>
            <person name="Haas F.B."/>
            <person name="Vanderstraeten L."/>
            <person name="Becker D."/>
            <person name="Lang D."/>
            <person name="Vosolsobe S."/>
            <person name="Rombauts S."/>
            <person name="Wilhelmsson P.K.I."/>
            <person name="Janitza P."/>
            <person name="Kern R."/>
            <person name="Heyl A."/>
            <person name="Rumpler F."/>
            <person name="Villalobos L.I.A.C."/>
            <person name="Clay J.M."/>
            <person name="Skokan R."/>
            <person name="Toyoda A."/>
            <person name="Suzuki Y."/>
            <person name="Kagoshima H."/>
            <person name="Schijlen E."/>
            <person name="Tajeshwar N."/>
            <person name="Catarino B."/>
            <person name="Hetherington A.J."/>
            <person name="Saltykova A."/>
            <person name="Bonnot C."/>
            <person name="Breuninger H."/>
            <person name="Symeonidi A."/>
            <person name="Radhakrishnan G.V."/>
            <person name="Van Nieuwerburgh F."/>
            <person name="Deforce D."/>
            <person name="Chang C."/>
            <person name="Karol K.G."/>
            <person name="Hedrich R."/>
            <person name="Ulvskov P."/>
            <person name="Glockner G."/>
            <person name="Delwiche C.F."/>
            <person name="Petrasek J."/>
            <person name="Van de Peer Y."/>
            <person name="Friml J."/>
            <person name="Beilby M."/>
            <person name="Dolan L."/>
            <person name="Kohara Y."/>
            <person name="Sugano S."/>
            <person name="Fujiyama A."/>
            <person name="Delaux P.-M."/>
            <person name="Quint M."/>
            <person name="TheiBen G."/>
            <person name="Hagemann M."/>
            <person name="Harholt J."/>
            <person name="Dunand C."/>
            <person name="Zachgo S."/>
            <person name="Langdale J."/>
            <person name="Maumus F."/>
            <person name="Straeten D.V.D."/>
            <person name="Gould S.B."/>
            <person name="Rensing S.A."/>
        </authorList>
    </citation>
    <scope>NUCLEOTIDE SEQUENCE [LARGE SCALE GENOMIC DNA]</scope>
    <source>
        <strain evidence="3 4">S276</strain>
    </source>
</reference>
<feature type="compositionally biased region" description="Basic and acidic residues" evidence="1">
    <location>
        <begin position="289"/>
        <end position="315"/>
    </location>
</feature>
<gene>
    <name evidence="3" type="ORF">CBR_g20203</name>
</gene>
<dbReference type="PANTHER" id="PTHR32166:SF123">
    <property type="entry name" value="BED-TYPE DOMAIN-CONTAINING PROTEIN"/>
    <property type="match status" value="1"/>
</dbReference>
<feature type="compositionally biased region" description="Basic and acidic residues" evidence="1">
    <location>
        <begin position="1438"/>
        <end position="1454"/>
    </location>
</feature>
<dbReference type="InterPro" id="IPR007021">
    <property type="entry name" value="DUF659"/>
</dbReference>
<dbReference type="InterPro" id="IPR000782">
    <property type="entry name" value="FAS1_domain"/>
</dbReference>
<dbReference type="Gene3D" id="2.30.180.10">
    <property type="entry name" value="FAS1 domain"/>
    <property type="match status" value="1"/>
</dbReference>
<feature type="region of interest" description="Disordered" evidence="1">
    <location>
        <begin position="1118"/>
        <end position="1154"/>
    </location>
</feature>
<dbReference type="InterPro" id="IPR036378">
    <property type="entry name" value="FAS1_dom_sf"/>
</dbReference>
<evidence type="ECO:0000313" key="3">
    <source>
        <dbReference type="EMBL" id="GBG75572.1"/>
    </source>
</evidence>
<feature type="region of interest" description="Disordered" evidence="1">
    <location>
        <begin position="1016"/>
        <end position="1071"/>
    </location>
</feature>
<keyword evidence="4" id="KW-1185">Reference proteome</keyword>
<dbReference type="PROSITE" id="PS50213">
    <property type="entry name" value="FAS1"/>
    <property type="match status" value="1"/>
</dbReference>
<feature type="region of interest" description="Disordered" evidence="1">
    <location>
        <begin position="1"/>
        <end position="27"/>
    </location>
</feature>
<feature type="compositionally biased region" description="Gly residues" evidence="1">
    <location>
        <begin position="1427"/>
        <end position="1437"/>
    </location>
</feature>
<feature type="compositionally biased region" description="Basic and acidic residues" evidence="1">
    <location>
        <begin position="1474"/>
        <end position="1486"/>
    </location>
</feature>
<name>A0A388L008_CHABU</name>
<feature type="compositionally biased region" description="Low complexity" evidence="1">
    <location>
        <begin position="1455"/>
        <end position="1464"/>
    </location>
</feature>
<feature type="region of interest" description="Disordered" evidence="1">
    <location>
        <begin position="259"/>
        <end position="325"/>
    </location>
</feature>
<feature type="region of interest" description="Disordered" evidence="1">
    <location>
        <begin position="154"/>
        <end position="197"/>
    </location>
</feature>
<feature type="region of interest" description="Disordered" evidence="1">
    <location>
        <begin position="958"/>
        <end position="992"/>
    </location>
</feature>
<dbReference type="Pfam" id="PF04937">
    <property type="entry name" value="DUF659"/>
    <property type="match status" value="1"/>
</dbReference>
<feature type="compositionally biased region" description="Gly residues" evidence="1">
    <location>
        <begin position="1024"/>
        <end position="1055"/>
    </location>
</feature>
<feature type="compositionally biased region" description="Low complexity" evidence="1">
    <location>
        <begin position="154"/>
        <end position="163"/>
    </location>
</feature>
<dbReference type="Gramene" id="GBG75572">
    <property type="protein sequence ID" value="GBG75572"/>
    <property type="gene ID" value="CBR_g20203"/>
</dbReference>
<dbReference type="PANTHER" id="PTHR32166">
    <property type="entry name" value="OSJNBA0013A04.12 PROTEIN"/>
    <property type="match status" value="1"/>
</dbReference>
<dbReference type="Pfam" id="PF02469">
    <property type="entry name" value="Fasciclin"/>
    <property type="match status" value="1"/>
</dbReference>
<dbReference type="InterPro" id="IPR012337">
    <property type="entry name" value="RNaseH-like_sf"/>
</dbReference>
<dbReference type="OrthoDB" id="4951847at2759"/>
<dbReference type="EMBL" id="BFEA01000227">
    <property type="protein sequence ID" value="GBG75572.1"/>
    <property type="molecule type" value="Genomic_DNA"/>
</dbReference>
<organism evidence="3 4">
    <name type="scientific">Chara braunii</name>
    <name type="common">Braun's stonewort</name>
    <dbReference type="NCBI Taxonomy" id="69332"/>
    <lineage>
        <taxon>Eukaryota</taxon>
        <taxon>Viridiplantae</taxon>
        <taxon>Streptophyta</taxon>
        <taxon>Charophyceae</taxon>
        <taxon>Charales</taxon>
        <taxon>Characeae</taxon>
        <taxon>Chara</taxon>
    </lineage>
</organism>
<proteinExistence type="predicted"/>
<dbReference type="Proteomes" id="UP000265515">
    <property type="component" value="Unassembled WGS sequence"/>
</dbReference>
<evidence type="ECO:0000313" key="4">
    <source>
        <dbReference type="Proteomes" id="UP000265515"/>
    </source>
</evidence>